<dbReference type="EMBL" id="JTDV01000013">
    <property type="protein sequence ID" value="KJD31761.1"/>
    <property type="molecule type" value="Genomic_DNA"/>
</dbReference>
<evidence type="ECO:0000313" key="1">
    <source>
        <dbReference type="EMBL" id="KJD31761.1"/>
    </source>
</evidence>
<dbReference type="Proteomes" id="UP000032361">
    <property type="component" value="Unassembled WGS sequence"/>
</dbReference>
<proteinExistence type="predicted"/>
<reference evidence="1 2" key="1">
    <citation type="journal article" date="2015" name="Antonie Van Leeuwenhoek">
        <title>Tamlana nanhaiensis sp. nov., isolated from surface seawater collected from the South China Sea.</title>
        <authorList>
            <person name="Liu X."/>
            <person name="Lai Q."/>
            <person name="Du Y."/>
            <person name="Li G."/>
            <person name="Sun F."/>
            <person name="Shao Z."/>
        </authorList>
    </citation>
    <scope>NUCLEOTIDE SEQUENCE [LARGE SCALE GENOMIC DNA]</scope>
    <source>
        <strain evidence="1 2">FHC16</strain>
    </source>
</reference>
<gene>
    <name evidence="1" type="ORF">PK35_13500</name>
</gene>
<dbReference type="OrthoDB" id="583431at2"/>
<evidence type="ECO:0000313" key="2">
    <source>
        <dbReference type="Proteomes" id="UP000032361"/>
    </source>
</evidence>
<protein>
    <submittedName>
        <fullName evidence="1">Uncharacterized protein</fullName>
    </submittedName>
</protein>
<organism evidence="1 2">
    <name type="scientific">Neotamlana nanhaiensis</name>
    <dbReference type="NCBI Taxonomy" id="1382798"/>
    <lineage>
        <taxon>Bacteria</taxon>
        <taxon>Pseudomonadati</taxon>
        <taxon>Bacteroidota</taxon>
        <taxon>Flavobacteriia</taxon>
        <taxon>Flavobacteriales</taxon>
        <taxon>Flavobacteriaceae</taxon>
        <taxon>Neotamlana</taxon>
    </lineage>
</organism>
<sequence length="251" mass="28714">MPTATTINEVLEQLDEIINECIATNNRMGLFAYVYRRTTAEIALEISLEHFEDNQRLEIMDVAFANLYLEAYKRYKNNQEISKSWAFAFNHANESLSILQHIMLGMNAHINLDLAIATAATMNGKDITAIENDFNKVNDILFRITDELQARLSRVSPIMFLLDWFGKNSDEMIIDFSMRKAREQAWNSANLLWSLGDNYNTDAINNIDNLVVKIAKIIKNPKSKIIGFAIKIIAYFEVKAVGKVIDKLRVD</sequence>
<accession>A0A0D7VY53</accession>
<dbReference type="Pfam" id="PF19458">
    <property type="entry name" value="DUF5995"/>
    <property type="match status" value="1"/>
</dbReference>
<dbReference type="InterPro" id="IPR046037">
    <property type="entry name" value="DUF5995"/>
</dbReference>
<keyword evidence="2" id="KW-1185">Reference proteome</keyword>
<dbReference type="AlphaFoldDB" id="A0A0D7VY53"/>
<dbReference type="STRING" id="1382798.PK35_13500"/>
<comment type="caution">
    <text evidence="1">The sequence shown here is derived from an EMBL/GenBank/DDBJ whole genome shotgun (WGS) entry which is preliminary data.</text>
</comment>
<dbReference type="PATRIC" id="fig|1382798.3.peg.1262"/>
<dbReference type="RefSeq" id="WP_044627083.1">
    <property type="nucleotide sequence ID" value="NZ_JTDV01000013.1"/>
</dbReference>
<name>A0A0D7VY53_9FLAO</name>